<dbReference type="AlphaFoldDB" id="A0A7K3NKA6"/>
<reference evidence="1 2" key="1">
    <citation type="submission" date="2020-02" db="EMBL/GenBank/DDBJ databases">
        <title>Comparative genomics of sulfur disproportionating microorganisms.</title>
        <authorList>
            <person name="Ward L.M."/>
            <person name="Bertran E."/>
            <person name="Johnston D.T."/>
        </authorList>
    </citation>
    <scope>NUCLEOTIDE SEQUENCE [LARGE SCALE GENOMIC DNA]</scope>
    <source>
        <strain evidence="1 2">DSM 3696</strain>
    </source>
</reference>
<evidence type="ECO:0000313" key="2">
    <source>
        <dbReference type="Proteomes" id="UP000469724"/>
    </source>
</evidence>
<comment type="caution">
    <text evidence="1">The sequence shown here is derived from an EMBL/GenBank/DDBJ whole genome shotgun (WGS) entry which is preliminary data.</text>
</comment>
<name>A0A7K3NKA6_9BACT</name>
<accession>A0A7K3NKA6</accession>
<proteinExistence type="predicted"/>
<protein>
    <submittedName>
        <fullName evidence="1">Uncharacterized protein</fullName>
    </submittedName>
</protein>
<dbReference type="EMBL" id="JAAGRQ010000024">
    <property type="protein sequence ID" value="NDY56638.1"/>
    <property type="molecule type" value="Genomic_DNA"/>
</dbReference>
<sequence length="75" mass="7770">MSNPLADLRTLTATTQRRRVGVVSRVLAGSIEVLAGGVVRAVRGTGVAVGDAVLIEGDRLISRVANEATTVVKTK</sequence>
<evidence type="ECO:0000313" key="1">
    <source>
        <dbReference type="EMBL" id="NDY56638.1"/>
    </source>
</evidence>
<gene>
    <name evidence="1" type="ORF">G3N56_07765</name>
</gene>
<keyword evidence="2" id="KW-1185">Reference proteome</keyword>
<organism evidence="1 2">
    <name type="scientific">Desulfolutivibrio sulfodismutans</name>
    <dbReference type="NCBI Taxonomy" id="63561"/>
    <lineage>
        <taxon>Bacteria</taxon>
        <taxon>Pseudomonadati</taxon>
        <taxon>Thermodesulfobacteriota</taxon>
        <taxon>Desulfovibrionia</taxon>
        <taxon>Desulfovibrionales</taxon>
        <taxon>Desulfovibrionaceae</taxon>
        <taxon>Desulfolutivibrio</taxon>
    </lineage>
</organism>
<dbReference type="Proteomes" id="UP000469724">
    <property type="component" value="Unassembled WGS sequence"/>
</dbReference>
<dbReference type="RefSeq" id="WP_163301691.1">
    <property type="nucleotide sequence ID" value="NZ_JAAGRQ010000024.1"/>
</dbReference>